<feature type="transmembrane region" description="Helical" evidence="8">
    <location>
        <begin position="286"/>
        <end position="307"/>
    </location>
</feature>
<gene>
    <name evidence="10" type="ORF">FE257_000788</name>
</gene>
<feature type="transmembrane region" description="Helical" evidence="8">
    <location>
        <begin position="159"/>
        <end position="181"/>
    </location>
</feature>
<evidence type="ECO:0000256" key="6">
    <source>
        <dbReference type="ARBA" id="ARBA00023136"/>
    </source>
</evidence>
<feature type="transmembrane region" description="Helical" evidence="8">
    <location>
        <begin position="327"/>
        <end position="349"/>
    </location>
</feature>
<dbReference type="InterPro" id="IPR036259">
    <property type="entry name" value="MFS_trans_sf"/>
</dbReference>
<protein>
    <recommendedName>
        <fullName evidence="9">Major facilitator superfamily (MFS) profile domain-containing protein</fullName>
    </recommendedName>
</protein>
<reference evidence="10" key="2">
    <citation type="submission" date="2020-02" db="EMBL/GenBank/DDBJ databases">
        <authorList>
            <person name="Gilchrist C.L.M."/>
            <person name="Chooi Y.-H."/>
        </authorList>
    </citation>
    <scope>NUCLEOTIDE SEQUENCE</scope>
    <source>
        <strain evidence="10">MST-FP2251</strain>
    </source>
</reference>
<dbReference type="GO" id="GO:0016020">
    <property type="term" value="C:membrane"/>
    <property type="evidence" value="ECO:0007669"/>
    <property type="project" value="UniProtKB-SubCell"/>
</dbReference>
<feature type="transmembrane region" description="Helical" evidence="8">
    <location>
        <begin position="77"/>
        <end position="96"/>
    </location>
</feature>
<dbReference type="FunFam" id="1.20.1250.20:FF:000313">
    <property type="entry name" value="MFS quinate transporter"/>
    <property type="match status" value="1"/>
</dbReference>
<evidence type="ECO:0000256" key="8">
    <source>
        <dbReference type="SAM" id="Phobius"/>
    </source>
</evidence>
<keyword evidence="3 7" id="KW-0813">Transport</keyword>
<dbReference type="PANTHER" id="PTHR48022">
    <property type="entry name" value="PLASTIDIC GLUCOSE TRANSPORTER 4"/>
    <property type="match status" value="1"/>
</dbReference>
<dbReference type="GO" id="GO:0005351">
    <property type="term" value="F:carbohydrate:proton symporter activity"/>
    <property type="evidence" value="ECO:0007669"/>
    <property type="project" value="TreeGrafter"/>
</dbReference>
<feature type="transmembrane region" description="Helical" evidence="8">
    <location>
        <begin position="470"/>
        <end position="487"/>
    </location>
</feature>
<keyword evidence="5 8" id="KW-1133">Transmembrane helix</keyword>
<comment type="caution">
    <text evidence="10">The sequence shown here is derived from an EMBL/GenBank/DDBJ whole genome shotgun (WGS) entry which is preliminary data.</text>
</comment>
<dbReference type="NCBIfam" id="TIGR00879">
    <property type="entry name" value="SP"/>
    <property type="match status" value="1"/>
</dbReference>
<feature type="transmembrane region" description="Helical" evidence="8">
    <location>
        <begin position="108"/>
        <end position="128"/>
    </location>
</feature>
<dbReference type="SUPFAM" id="SSF103473">
    <property type="entry name" value="MFS general substrate transporter"/>
    <property type="match status" value="1"/>
</dbReference>
<comment type="subcellular location">
    <subcellularLocation>
        <location evidence="1">Membrane</location>
        <topology evidence="1">Multi-pass membrane protein</topology>
    </subcellularLocation>
</comment>
<dbReference type="AlphaFoldDB" id="A0AAD4GQ15"/>
<dbReference type="PROSITE" id="PS00216">
    <property type="entry name" value="SUGAR_TRANSPORT_1"/>
    <property type="match status" value="1"/>
</dbReference>
<accession>A0AAD4GQ15</accession>
<dbReference type="InterPro" id="IPR050360">
    <property type="entry name" value="MFS_Sugar_Transporters"/>
</dbReference>
<dbReference type="PANTHER" id="PTHR48022:SF8">
    <property type="entry name" value="MAJOR FACILITATOR SUPERFAMILY (MFS) PROFILE DOMAIN-CONTAINING PROTEIN-RELATED"/>
    <property type="match status" value="1"/>
</dbReference>
<dbReference type="Proteomes" id="UP001194746">
    <property type="component" value="Unassembled WGS sequence"/>
</dbReference>
<organism evidence="10 11">
    <name type="scientific">Aspergillus nanangensis</name>
    <dbReference type="NCBI Taxonomy" id="2582783"/>
    <lineage>
        <taxon>Eukaryota</taxon>
        <taxon>Fungi</taxon>
        <taxon>Dikarya</taxon>
        <taxon>Ascomycota</taxon>
        <taxon>Pezizomycotina</taxon>
        <taxon>Eurotiomycetes</taxon>
        <taxon>Eurotiomycetidae</taxon>
        <taxon>Eurotiales</taxon>
        <taxon>Aspergillaceae</taxon>
        <taxon>Aspergillus</taxon>
        <taxon>Aspergillus subgen. Circumdati</taxon>
    </lineage>
</organism>
<evidence type="ECO:0000256" key="3">
    <source>
        <dbReference type="ARBA" id="ARBA00022448"/>
    </source>
</evidence>
<dbReference type="InterPro" id="IPR005828">
    <property type="entry name" value="MFS_sugar_transport-like"/>
</dbReference>
<dbReference type="InterPro" id="IPR003663">
    <property type="entry name" value="Sugar/inositol_transpt"/>
</dbReference>
<dbReference type="PROSITE" id="PS00217">
    <property type="entry name" value="SUGAR_TRANSPORT_2"/>
    <property type="match status" value="1"/>
</dbReference>
<sequence length="545" mass="59931">MAGGEAINILKFNTSGLPKEVLSFRLWVAVFTFGLLGAARGVDEGLITGVFNSHAFKRDVGIDDLDEVALASVKGNVSSMVQLGSIPGALLAYFICDHFGRVWATRQLCVLWLIGIAIFIGNSGSMAAVYIGRFIAGLGVGETVVVGPVYLSEISPAPIRGLCTCAFTVMVYLGILMAYFANWGAELHMADHFSRWALPTSVHIMFAGIILILTMFQLESPRHLIRKGQREEALEILCKFRGLPPTHPYVVEEINAIDVSFQQEEAALGIGWKGLVKEAFTVRRNVYRLFLTCLAQIMACWSGGNSITVYAPDLFEIVGISGTEQSLFSTVIFGIVKLVAAIICALFLVDIAGRKRALIYGITLQTIAMFYIAIFLNLVPIATEENFTPTVSQSRASTGAIAFIYISGAGWALGWNSGQYLLSSELFPLRIRALYSSITMAMHFVCQYATNRALPNMLLENGLTPAGTFYFFGIISILGAIWVWICIPEAAGRSLESIDRLFDLPWYKIGRYGRKVAEEYDREQAEMVLHEKENNDGTTTHRETA</sequence>
<keyword evidence="4 8" id="KW-0812">Transmembrane</keyword>
<evidence type="ECO:0000256" key="4">
    <source>
        <dbReference type="ARBA" id="ARBA00022692"/>
    </source>
</evidence>
<feature type="transmembrane region" description="Helical" evidence="8">
    <location>
        <begin position="134"/>
        <end position="152"/>
    </location>
</feature>
<comment type="similarity">
    <text evidence="2 7">Belongs to the major facilitator superfamily. Sugar transporter (TC 2.A.1.1) family.</text>
</comment>
<name>A0AAD4GQ15_ASPNN</name>
<dbReference type="PROSITE" id="PS50850">
    <property type="entry name" value="MFS"/>
    <property type="match status" value="1"/>
</dbReference>
<evidence type="ECO:0000256" key="1">
    <source>
        <dbReference type="ARBA" id="ARBA00004141"/>
    </source>
</evidence>
<feature type="transmembrane region" description="Helical" evidence="8">
    <location>
        <begin position="433"/>
        <end position="450"/>
    </location>
</feature>
<keyword evidence="11" id="KW-1185">Reference proteome</keyword>
<evidence type="ECO:0000313" key="11">
    <source>
        <dbReference type="Proteomes" id="UP001194746"/>
    </source>
</evidence>
<proteinExistence type="inferred from homology"/>
<dbReference type="Gene3D" id="1.20.1250.20">
    <property type="entry name" value="MFS general substrate transporter like domains"/>
    <property type="match status" value="1"/>
</dbReference>
<reference evidence="10" key="1">
    <citation type="journal article" date="2019" name="Beilstein J. Org. Chem.">
        <title>Nanangenines: drimane sesquiterpenoids as the dominant metabolite cohort of a novel Australian fungus, Aspergillus nanangensis.</title>
        <authorList>
            <person name="Lacey H.J."/>
            <person name="Gilchrist C.L.M."/>
            <person name="Crombie A."/>
            <person name="Kalaitzis J.A."/>
            <person name="Vuong D."/>
            <person name="Rutledge P.J."/>
            <person name="Turner P."/>
            <person name="Pitt J.I."/>
            <person name="Lacey E."/>
            <person name="Chooi Y.H."/>
            <person name="Piggott A.M."/>
        </authorList>
    </citation>
    <scope>NUCLEOTIDE SEQUENCE</scope>
    <source>
        <strain evidence="10">MST-FP2251</strain>
    </source>
</reference>
<dbReference type="InterPro" id="IPR005829">
    <property type="entry name" value="Sugar_transporter_CS"/>
</dbReference>
<keyword evidence="6 8" id="KW-0472">Membrane</keyword>
<feature type="transmembrane region" description="Helical" evidence="8">
    <location>
        <begin position="201"/>
        <end position="218"/>
    </location>
</feature>
<evidence type="ECO:0000259" key="9">
    <source>
        <dbReference type="PROSITE" id="PS50850"/>
    </source>
</evidence>
<dbReference type="PRINTS" id="PR00171">
    <property type="entry name" value="SUGRTRNSPORT"/>
</dbReference>
<evidence type="ECO:0000256" key="5">
    <source>
        <dbReference type="ARBA" id="ARBA00022989"/>
    </source>
</evidence>
<dbReference type="EMBL" id="VCAU01000105">
    <property type="protein sequence ID" value="KAF9885057.1"/>
    <property type="molecule type" value="Genomic_DNA"/>
</dbReference>
<feature type="transmembrane region" description="Helical" evidence="8">
    <location>
        <begin position="399"/>
        <end position="421"/>
    </location>
</feature>
<evidence type="ECO:0000313" key="10">
    <source>
        <dbReference type="EMBL" id="KAF9885057.1"/>
    </source>
</evidence>
<dbReference type="Pfam" id="PF00083">
    <property type="entry name" value="Sugar_tr"/>
    <property type="match status" value="1"/>
</dbReference>
<dbReference type="InterPro" id="IPR020846">
    <property type="entry name" value="MFS_dom"/>
</dbReference>
<feature type="transmembrane region" description="Helical" evidence="8">
    <location>
        <begin position="21"/>
        <end position="39"/>
    </location>
</feature>
<feature type="domain" description="Major facilitator superfamily (MFS) profile" evidence="9">
    <location>
        <begin position="29"/>
        <end position="491"/>
    </location>
</feature>
<evidence type="ECO:0000256" key="7">
    <source>
        <dbReference type="RuleBase" id="RU003346"/>
    </source>
</evidence>
<evidence type="ECO:0000256" key="2">
    <source>
        <dbReference type="ARBA" id="ARBA00010992"/>
    </source>
</evidence>
<feature type="transmembrane region" description="Helical" evidence="8">
    <location>
        <begin position="358"/>
        <end position="379"/>
    </location>
</feature>